<evidence type="ECO:0000256" key="6">
    <source>
        <dbReference type="ARBA" id="ARBA00022692"/>
    </source>
</evidence>
<evidence type="ECO:0000256" key="4">
    <source>
        <dbReference type="ARBA" id="ARBA00022528"/>
    </source>
</evidence>
<keyword evidence="12" id="KW-1185">Reference proteome</keyword>
<sequence>MPAPPSEEEEWEGGGGGGGISMYAIVEDDAADDDGTALMGGKSSSPPYTRHHRSVDDDMTMADDDCAYGSHGTDEWDDAACGTMPYGMGGEMMILGSLSSSSSPLIVPPPPRGGRGDAMRRIGGGIFERSVAVARDGDGCGRTVASALMTSLREGYARRKMADPNFRHKSILEVILAITSQCVAEYRIRGGLDGMLNEVDFVFAGVLTAVCGKYYSMWKVARTIIGGGIEERANDDDDDGITAEDFSPAAREDGVPTNAFQRTSPDGRAVPSIKSRLSAFVLPMPSLFGAGALSSTFGYGLTSILIRVRSCIAPNHAVATRPVPVFLAVLYTGVYVAVFSNLRYQILQGIVEPYLIDGSFSTIERALSCDDDVGRDPGAQPGRRKMSIWLRSLLRTSRRASIVLVRYANGVLGSWISIRGMKILGLQRMK</sequence>
<evidence type="ECO:0000256" key="3">
    <source>
        <dbReference type="ARBA" id="ARBA00010793"/>
    </source>
</evidence>
<keyword evidence="6" id="KW-0812">Transmembrane</keyword>
<evidence type="ECO:0000313" key="12">
    <source>
        <dbReference type="Proteomes" id="UP001530377"/>
    </source>
</evidence>
<keyword evidence="5" id="KW-0934">Plastid</keyword>
<comment type="similarity">
    <text evidence="3">Belongs to the RETICULATA family.</text>
</comment>
<organism evidence="11 12">
    <name type="scientific">Cyclostephanos tholiformis</name>
    <dbReference type="NCBI Taxonomy" id="382380"/>
    <lineage>
        <taxon>Eukaryota</taxon>
        <taxon>Sar</taxon>
        <taxon>Stramenopiles</taxon>
        <taxon>Ochrophyta</taxon>
        <taxon>Bacillariophyta</taxon>
        <taxon>Coscinodiscophyceae</taxon>
        <taxon>Thalassiosirophycidae</taxon>
        <taxon>Stephanodiscales</taxon>
        <taxon>Stephanodiscaceae</taxon>
        <taxon>Cyclostephanos</taxon>
    </lineage>
</organism>
<evidence type="ECO:0000256" key="1">
    <source>
        <dbReference type="ARBA" id="ARBA00004141"/>
    </source>
</evidence>
<dbReference type="GO" id="GO:0009507">
    <property type="term" value="C:chloroplast"/>
    <property type="evidence" value="ECO:0007669"/>
    <property type="project" value="UniProtKB-SubCell"/>
</dbReference>
<keyword evidence="9" id="KW-0472">Membrane</keyword>
<evidence type="ECO:0000256" key="7">
    <source>
        <dbReference type="ARBA" id="ARBA00022946"/>
    </source>
</evidence>
<reference evidence="11 12" key="1">
    <citation type="submission" date="2024-10" db="EMBL/GenBank/DDBJ databases">
        <title>Updated reference genomes for cyclostephanoid diatoms.</title>
        <authorList>
            <person name="Roberts W.R."/>
            <person name="Alverson A.J."/>
        </authorList>
    </citation>
    <scope>NUCLEOTIDE SEQUENCE [LARGE SCALE GENOMIC DNA]</scope>
    <source>
        <strain evidence="11 12">AJA228-03</strain>
    </source>
</reference>
<dbReference type="Proteomes" id="UP001530377">
    <property type="component" value="Unassembled WGS sequence"/>
</dbReference>
<dbReference type="PANTHER" id="PTHR31620">
    <property type="entry name" value="PROTEIN RETICULATA-RELATED 2, CHLOROPLASTIC-RELATED"/>
    <property type="match status" value="1"/>
</dbReference>
<name>A0ABD3SSP3_9STRA</name>
<feature type="compositionally biased region" description="Acidic residues" evidence="10">
    <location>
        <begin position="26"/>
        <end position="35"/>
    </location>
</feature>
<evidence type="ECO:0000256" key="8">
    <source>
        <dbReference type="ARBA" id="ARBA00022989"/>
    </source>
</evidence>
<dbReference type="AlphaFoldDB" id="A0ABD3SSP3"/>
<accession>A0ABD3SSP3</accession>
<feature type="region of interest" description="Disordered" evidence="10">
    <location>
        <begin position="1"/>
        <end position="55"/>
    </location>
</feature>
<dbReference type="EMBL" id="JALLPB020000001">
    <property type="protein sequence ID" value="KAL3827644.1"/>
    <property type="molecule type" value="Genomic_DNA"/>
</dbReference>
<evidence type="ECO:0000256" key="9">
    <source>
        <dbReference type="ARBA" id="ARBA00023136"/>
    </source>
</evidence>
<evidence type="ECO:0000313" key="11">
    <source>
        <dbReference type="EMBL" id="KAL3827644.1"/>
    </source>
</evidence>
<keyword evidence="7" id="KW-0809">Transit peptide</keyword>
<protein>
    <submittedName>
        <fullName evidence="11">Uncharacterized protein</fullName>
    </submittedName>
</protein>
<comment type="caution">
    <text evidence="11">The sequence shown here is derived from an EMBL/GenBank/DDBJ whole genome shotgun (WGS) entry which is preliminary data.</text>
</comment>
<evidence type="ECO:0000256" key="10">
    <source>
        <dbReference type="SAM" id="MobiDB-lite"/>
    </source>
</evidence>
<comment type="subcellular location">
    <subcellularLocation>
        <location evidence="1">Membrane</location>
        <topology evidence="1">Multi-pass membrane protein</topology>
    </subcellularLocation>
    <subcellularLocation>
        <location evidence="2">Plastid</location>
        <location evidence="2">Chloroplast</location>
    </subcellularLocation>
</comment>
<dbReference type="Pfam" id="PF11891">
    <property type="entry name" value="RETICULATA-like"/>
    <property type="match status" value="1"/>
</dbReference>
<feature type="compositionally biased region" description="Acidic residues" evidence="10">
    <location>
        <begin position="1"/>
        <end position="12"/>
    </location>
</feature>
<keyword evidence="4" id="KW-0150">Chloroplast</keyword>
<evidence type="ECO:0000256" key="5">
    <source>
        <dbReference type="ARBA" id="ARBA00022640"/>
    </source>
</evidence>
<dbReference type="GO" id="GO:0016020">
    <property type="term" value="C:membrane"/>
    <property type="evidence" value="ECO:0007669"/>
    <property type="project" value="UniProtKB-SubCell"/>
</dbReference>
<dbReference type="PANTHER" id="PTHR31620:SF15">
    <property type="entry name" value="PROTEIN RETICULATA-RELATED 2, CHLOROPLASTIC-RELATED"/>
    <property type="match status" value="1"/>
</dbReference>
<keyword evidence="8" id="KW-1133">Transmembrane helix</keyword>
<dbReference type="InterPro" id="IPR021825">
    <property type="entry name" value="RETICULATA-related"/>
</dbReference>
<gene>
    <name evidence="11" type="ORF">ACHAXA_000517</name>
</gene>
<proteinExistence type="inferred from homology"/>
<evidence type="ECO:0000256" key="2">
    <source>
        <dbReference type="ARBA" id="ARBA00004229"/>
    </source>
</evidence>